<dbReference type="VEuPathDB" id="TriTrypDB:Lsey_0073_0220"/>
<organism evidence="2 3">
    <name type="scientific">Leptomonas seymouri</name>
    <dbReference type="NCBI Taxonomy" id="5684"/>
    <lineage>
        <taxon>Eukaryota</taxon>
        <taxon>Discoba</taxon>
        <taxon>Euglenozoa</taxon>
        <taxon>Kinetoplastea</taxon>
        <taxon>Metakinetoplastina</taxon>
        <taxon>Trypanosomatida</taxon>
        <taxon>Trypanosomatidae</taxon>
        <taxon>Leishmaniinae</taxon>
        <taxon>Leptomonas</taxon>
    </lineage>
</organism>
<dbReference type="OMA" id="AWRAQWA"/>
<comment type="caution">
    <text evidence="2">The sequence shown here is derived from an EMBL/GenBank/DDBJ whole genome shotgun (WGS) entry which is preliminary data.</text>
</comment>
<dbReference type="OrthoDB" id="272603at2759"/>
<keyword evidence="3" id="KW-1185">Reference proteome</keyword>
<proteinExistence type="predicted"/>
<name>A0A0N1IL76_LEPSE</name>
<evidence type="ECO:0000313" key="2">
    <source>
        <dbReference type="EMBL" id="KPI87811.1"/>
    </source>
</evidence>
<gene>
    <name evidence="2" type="ORF">ABL78_3110</name>
</gene>
<dbReference type="Proteomes" id="UP000038009">
    <property type="component" value="Unassembled WGS sequence"/>
</dbReference>
<feature type="compositionally biased region" description="Basic and acidic residues" evidence="1">
    <location>
        <begin position="60"/>
        <end position="73"/>
    </location>
</feature>
<reference evidence="2 3" key="1">
    <citation type="journal article" date="2015" name="PLoS Pathog.">
        <title>Leptomonas seymouri: Adaptations to the Dixenous Life Cycle Analyzed by Genome Sequencing, Transcriptome Profiling and Co-infection with Leishmania donovani.</title>
        <authorList>
            <person name="Kraeva N."/>
            <person name="Butenko A."/>
            <person name="Hlavacova J."/>
            <person name="Kostygov A."/>
            <person name="Myskova J."/>
            <person name="Grybchuk D."/>
            <person name="Lestinova T."/>
            <person name="Votypka J."/>
            <person name="Volf P."/>
            <person name="Opperdoes F."/>
            <person name="Flegontov P."/>
            <person name="Lukes J."/>
            <person name="Yurchenko V."/>
        </authorList>
    </citation>
    <scope>NUCLEOTIDE SEQUENCE [LARGE SCALE GENOMIC DNA]</scope>
    <source>
        <strain evidence="2 3">ATCC 30220</strain>
    </source>
</reference>
<accession>A0A0N1IL76</accession>
<evidence type="ECO:0000256" key="1">
    <source>
        <dbReference type="SAM" id="MobiDB-lite"/>
    </source>
</evidence>
<dbReference type="AlphaFoldDB" id="A0A0N1IL76"/>
<feature type="region of interest" description="Disordered" evidence="1">
    <location>
        <begin position="54"/>
        <end position="73"/>
    </location>
</feature>
<evidence type="ECO:0000313" key="3">
    <source>
        <dbReference type="Proteomes" id="UP000038009"/>
    </source>
</evidence>
<sequence length="325" mass="35801">MRPITRPSARAVRVGLFTSFVVYPLHQAHRHISIAGGGRGDLFKRHAGQYKAPYGGAARGIRDPSESTEPKDGQLHIRKRRDHIAYDRKYSGGGHHRPAIAAWSYLISSLCKNVQIACPDALYDQLLAGEETLSPSQQQQLTEAQNLFRFELQRRLGLLEDSLAEAELPYLIQWPALFQRVWLRLPLNLSQRVEGASGYRSSSASTAATTSTCPSPLALSSAALPPLAAEVWASPSPCSVPPTTVKAAEKGSTAPAGITDMSFCSRLVRLTRHVVECVNQELKQLEAAAPLREDGAPRSRRQVELEAAWRAQWQSAVQWHSNEPQ</sequence>
<dbReference type="EMBL" id="LJSK01000073">
    <property type="protein sequence ID" value="KPI87811.1"/>
    <property type="molecule type" value="Genomic_DNA"/>
</dbReference>
<protein>
    <submittedName>
        <fullName evidence="2">Uncharacterized protein</fullName>
    </submittedName>
</protein>